<dbReference type="Proteomes" id="UP000077202">
    <property type="component" value="Unassembled WGS sequence"/>
</dbReference>
<dbReference type="InterPro" id="IPR023797">
    <property type="entry name" value="RNA3'_phos_cyclase_dom"/>
</dbReference>
<evidence type="ECO:0000259" key="5">
    <source>
        <dbReference type="Pfam" id="PF01137"/>
    </source>
</evidence>
<dbReference type="GO" id="GO:0000479">
    <property type="term" value="P:endonucleolytic cleavage of tricistronic rRNA transcript (SSU-rRNA, 5.8S rRNA, LSU-rRNA)"/>
    <property type="evidence" value="ECO:0007669"/>
    <property type="project" value="TreeGrafter"/>
</dbReference>
<dbReference type="PIRSF" id="PIRSF005378">
    <property type="entry name" value="RNA3'_term_phos_cycl_euk"/>
    <property type="match status" value="1"/>
</dbReference>
<dbReference type="GO" id="GO:0004521">
    <property type="term" value="F:RNA endonuclease activity"/>
    <property type="evidence" value="ECO:0007669"/>
    <property type="project" value="TreeGrafter"/>
</dbReference>
<dbReference type="InterPro" id="IPR037136">
    <property type="entry name" value="RNA3'_phos_cyclase_dom_sf"/>
</dbReference>
<dbReference type="InterPro" id="IPR016443">
    <property type="entry name" value="RNA3'_term_phos_cyc_type_2"/>
</dbReference>
<proteinExistence type="inferred from homology"/>
<evidence type="ECO:0008006" key="9">
    <source>
        <dbReference type="Google" id="ProtNLM"/>
    </source>
</evidence>
<keyword evidence="3" id="KW-0690">Ribosome biogenesis</keyword>
<dbReference type="AlphaFoldDB" id="A0A176W071"/>
<dbReference type="Pfam" id="PF01137">
    <property type="entry name" value="RTC"/>
    <property type="match status" value="1"/>
</dbReference>
<dbReference type="PANTHER" id="PTHR11096">
    <property type="entry name" value="RNA 3' TERMINAL PHOSPHATE CYCLASE"/>
    <property type="match status" value="1"/>
</dbReference>
<dbReference type="InterPro" id="IPR000228">
    <property type="entry name" value="RNA3'_term_phos_cyc"/>
</dbReference>
<evidence type="ECO:0000313" key="7">
    <source>
        <dbReference type="EMBL" id="OAE26043.1"/>
    </source>
</evidence>
<dbReference type="Pfam" id="PF05189">
    <property type="entry name" value="RTC_insert"/>
    <property type="match status" value="1"/>
</dbReference>
<dbReference type="InterPro" id="IPR013792">
    <property type="entry name" value="RNA3'P_cycl/enolpyr_Trfase_a/b"/>
</dbReference>
<evidence type="ECO:0000259" key="6">
    <source>
        <dbReference type="Pfam" id="PF05189"/>
    </source>
</evidence>
<dbReference type="EMBL" id="LVLJ01002262">
    <property type="protein sequence ID" value="OAE26043.1"/>
    <property type="molecule type" value="Genomic_DNA"/>
</dbReference>
<evidence type="ECO:0000256" key="4">
    <source>
        <dbReference type="ARBA" id="ARBA00023242"/>
    </source>
</evidence>
<accession>A0A176W071</accession>
<keyword evidence="8" id="KW-1185">Reference proteome</keyword>
<dbReference type="FunFam" id="3.30.360.20:FF:000001">
    <property type="entry name" value="RNA terminal phosphate cyclase-like 1"/>
    <property type="match status" value="1"/>
</dbReference>
<gene>
    <name evidence="7" type="ORF">AXG93_3437s1010</name>
</gene>
<organism evidence="7 8">
    <name type="scientific">Marchantia polymorpha subsp. ruderalis</name>
    <dbReference type="NCBI Taxonomy" id="1480154"/>
    <lineage>
        <taxon>Eukaryota</taxon>
        <taxon>Viridiplantae</taxon>
        <taxon>Streptophyta</taxon>
        <taxon>Embryophyta</taxon>
        <taxon>Marchantiophyta</taxon>
        <taxon>Marchantiopsida</taxon>
        <taxon>Marchantiidae</taxon>
        <taxon>Marchantiales</taxon>
        <taxon>Marchantiaceae</taxon>
        <taxon>Marchantia</taxon>
    </lineage>
</organism>
<name>A0A176W071_MARPO</name>
<reference evidence="7" key="1">
    <citation type="submission" date="2016-03" db="EMBL/GenBank/DDBJ databases">
        <title>Mechanisms controlling the formation of the plant cell surface in tip-growing cells are functionally conserved among land plants.</title>
        <authorList>
            <person name="Honkanen S."/>
            <person name="Jones V.A."/>
            <person name="Morieri G."/>
            <person name="Champion C."/>
            <person name="Hetherington A.J."/>
            <person name="Kelly S."/>
            <person name="Saint-Marcoux D."/>
            <person name="Proust H."/>
            <person name="Prescott H."/>
            <person name="Dolan L."/>
        </authorList>
    </citation>
    <scope>NUCLEOTIDE SEQUENCE [LARGE SCALE GENOMIC DNA]</scope>
    <source>
        <tissue evidence="7">Whole gametophyte</tissue>
    </source>
</reference>
<dbReference type="PROSITE" id="PS01287">
    <property type="entry name" value="RTC"/>
    <property type="match status" value="1"/>
</dbReference>
<dbReference type="InterPro" id="IPR020719">
    <property type="entry name" value="RNA3'_term_phos_cycl-like_CS"/>
</dbReference>
<dbReference type="SUPFAM" id="SSF55205">
    <property type="entry name" value="EPT/RTPC-like"/>
    <property type="match status" value="1"/>
</dbReference>
<feature type="domain" description="RNA 3'-terminal phosphate cyclase insert" evidence="6">
    <location>
        <begin position="184"/>
        <end position="301"/>
    </location>
</feature>
<dbReference type="InterPro" id="IPR036553">
    <property type="entry name" value="RPTC_insert"/>
</dbReference>
<evidence type="ECO:0000256" key="3">
    <source>
        <dbReference type="ARBA" id="ARBA00022517"/>
    </source>
</evidence>
<keyword evidence="4" id="KW-0539">Nucleus</keyword>
<sequence length="380" mass="40829">MGGGDVLRVRGSQQLRLRLVLATLSGSTLRVDDIRARDAAPGLRDHEASLLRLLEKISHGSSVEINETGTKLKYKPGILVGGRNLVHDCGCSRSIGYFLEPLLILGLFGKTSLTISLKGITNDVTDPSVDAFRSTTLPMLKQFGVPTEDLELKIITRGAPPLGGGEVRLKVPMVPTSLSAATWTDEGMVKRIRGVAYSTRVSPQMANRMIDSARGIFNRLLPDVYIFTDHYTGHESGKSPGYGISLVAETTTGCMLSSEKAATPLHQEGDGAVDADTDAREPQLPEDIGLQAALVLLEEIKQGGVVDSTHQALLFMLCALSAEDVSKVRVGKLSPYGIQTLRLIKEFLGVQFNIKPDPASGTVILTCVGSGYKNFSRKVS</sequence>
<protein>
    <recommendedName>
        <fullName evidence="9">RNA 3'-terminal phosphate cyclase domain-containing protein</fullName>
    </recommendedName>
</protein>
<dbReference type="PANTHER" id="PTHR11096:SF1">
    <property type="entry name" value="RNA 3'-TERMINAL PHOSPHATE CYCLASE-LIKE PROTEIN"/>
    <property type="match status" value="1"/>
</dbReference>
<comment type="caution">
    <text evidence="7">The sequence shown here is derived from an EMBL/GenBank/DDBJ whole genome shotgun (WGS) entry which is preliminary data.</text>
</comment>
<comment type="subcellular location">
    <subcellularLocation>
        <location evidence="1">Nucleus</location>
        <location evidence="1">Nucleolus</location>
    </subcellularLocation>
</comment>
<comment type="similarity">
    <text evidence="2">Belongs to the RNA 3'-terminal cyclase family. Type 2 subfamily.</text>
</comment>
<dbReference type="NCBIfam" id="TIGR03400">
    <property type="entry name" value="18S_RNA_Rcl1p"/>
    <property type="match status" value="1"/>
</dbReference>
<dbReference type="GO" id="GO:0005730">
    <property type="term" value="C:nucleolus"/>
    <property type="evidence" value="ECO:0007669"/>
    <property type="project" value="UniProtKB-SubCell"/>
</dbReference>
<evidence type="ECO:0000256" key="2">
    <source>
        <dbReference type="ARBA" id="ARBA00007089"/>
    </source>
</evidence>
<evidence type="ECO:0000256" key="1">
    <source>
        <dbReference type="ARBA" id="ARBA00004604"/>
    </source>
</evidence>
<feature type="domain" description="RNA 3'-terminal phosphate cyclase" evidence="5">
    <location>
        <begin position="9"/>
        <end position="354"/>
    </location>
</feature>
<evidence type="ECO:0000313" key="8">
    <source>
        <dbReference type="Proteomes" id="UP000077202"/>
    </source>
</evidence>
<dbReference type="Gene3D" id="3.65.10.20">
    <property type="entry name" value="RNA 3'-terminal phosphate cyclase domain"/>
    <property type="match status" value="1"/>
</dbReference>
<dbReference type="Gene3D" id="3.30.360.20">
    <property type="entry name" value="RNA 3'-terminal phosphate cyclase, insert domain"/>
    <property type="match status" value="1"/>
</dbReference>
<dbReference type="CDD" id="cd00875">
    <property type="entry name" value="RNA_Cyclase_Class_I"/>
    <property type="match status" value="1"/>
</dbReference>
<dbReference type="InterPro" id="IPR013791">
    <property type="entry name" value="RNA3'-term_phos_cycl_insert"/>
</dbReference>